<reference evidence="1" key="1">
    <citation type="journal article" date="2021" name="Sci. Adv.">
        <title>The American lobster genome reveals insights on longevity, neural, and immune adaptations.</title>
        <authorList>
            <person name="Polinski J.M."/>
            <person name="Zimin A.V."/>
            <person name="Clark K.F."/>
            <person name="Kohn A.B."/>
            <person name="Sadowski N."/>
            <person name="Timp W."/>
            <person name="Ptitsyn A."/>
            <person name="Khanna P."/>
            <person name="Romanova D.Y."/>
            <person name="Williams P."/>
            <person name="Greenwood S.J."/>
            <person name="Moroz L.L."/>
            <person name="Walt D.R."/>
            <person name="Bodnar A.G."/>
        </authorList>
    </citation>
    <scope>NUCLEOTIDE SEQUENCE</scope>
    <source>
        <strain evidence="1">GMGI-L3</strain>
    </source>
</reference>
<evidence type="ECO:0000313" key="2">
    <source>
        <dbReference type="Proteomes" id="UP000747542"/>
    </source>
</evidence>
<sequence length="87" mass="10363">VVANKRTGVDVDKWDYFLRDTHNLGISVTFDYSRLVKLSRVNRLKNEEQHICLRDKAIDNLYEMFHARRTLHNSAYQHRVVQTIDSM</sequence>
<evidence type="ECO:0000313" key="1">
    <source>
        <dbReference type="EMBL" id="KAG7171084.1"/>
    </source>
</evidence>
<gene>
    <name evidence="1" type="primary">Samhd1-L3</name>
    <name evidence="1" type="ORF">Hamer_G013877</name>
</gene>
<accession>A0A8J5KPP9</accession>
<dbReference type="PANTHER" id="PTHR11373:SF4">
    <property type="entry name" value="DEOXYNUCLEOSIDE TRIPHOSPHATE TRIPHOSPHOHYDROLASE SAMHD1"/>
    <property type="match status" value="1"/>
</dbReference>
<dbReference type="Gene3D" id="1.10.3210.10">
    <property type="entry name" value="Hypothetical protein af1432"/>
    <property type="match status" value="1"/>
</dbReference>
<dbReference type="GO" id="GO:0005634">
    <property type="term" value="C:nucleus"/>
    <property type="evidence" value="ECO:0007669"/>
    <property type="project" value="TreeGrafter"/>
</dbReference>
<protein>
    <submittedName>
        <fullName evidence="1">Deoxynucleoside triphosphate triphosphohydrolase SAMHD1-like 3</fullName>
    </submittedName>
</protein>
<proteinExistence type="predicted"/>
<dbReference type="Proteomes" id="UP000747542">
    <property type="component" value="Unassembled WGS sequence"/>
</dbReference>
<dbReference type="EMBL" id="JAHLQT010012946">
    <property type="protein sequence ID" value="KAG7171084.1"/>
    <property type="molecule type" value="Genomic_DNA"/>
</dbReference>
<dbReference type="GO" id="GO:0006203">
    <property type="term" value="P:dGTP catabolic process"/>
    <property type="evidence" value="ECO:0007669"/>
    <property type="project" value="TreeGrafter"/>
</dbReference>
<dbReference type="InterPro" id="IPR050135">
    <property type="entry name" value="dGTPase-like"/>
</dbReference>
<comment type="caution">
    <text evidence="1">The sequence shown here is derived from an EMBL/GenBank/DDBJ whole genome shotgun (WGS) entry which is preliminary data.</text>
</comment>
<name>A0A8J5KPP9_HOMAM</name>
<organism evidence="1 2">
    <name type="scientific">Homarus americanus</name>
    <name type="common">American lobster</name>
    <dbReference type="NCBI Taxonomy" id="6706"/>
    <lineage>
        <taxon>Eukaryota</taxon>
        <taxon>Metazoa</taxon>
        <taxon>Ecdysozoa</taxon>
        <taxon>Arthropoda</taxon>
        <taxon>Crustacea</taxon>
        <taxon>Multicrustacea</taxon>
        <taxon>Malacostraca</taxon>
        <taxon>Eumalacostraca</taxon>
        <taxon>Eucarida</taxon>
        <taxon>Decapoda</taxon>
        <taxon>Pleocyemata</taxon>
        <taxon>Astacidea</taxon>
        <taxon>Nephropoidea</taxon>
        <taxon>Nephropidae</taxon>
        <taxon>Homarus</taxon>
    </lineage>
</organism>
<dbReference type="SUPFAM" id="SSF109604">
    <property type="entry name" value="HD-domain/PDEase-like"/>
    <property type="match status" value="1"/>
</dbReference>
<feature type="non-terminal residue" evidence="1">
    <location>
        <position position="1"/>
    </location>
</feature>
<dbReference type="GO" id="GO:0008832">
    <property type="term" value="F:dGTPase activity"/>
    <property type="evidence" value="ECO:0007669"/>
    <property type="project" value="TreeGrafter"/>
</dbReference>
<dbReference type="AlphaFoldDB" id="A0A8J5KPP9"/>
<keyword evidence="2" id="KW-1185">Reference proteome</keyword>
<dbReference type="PANTHER" id="PTHR11373">
    <property type="entry name" value="DEOXYNUCLEOSIDE TRIPHOSPHATE TRIPHOSPHOHYDROLASE"/>
    <property type="match status" value="1"/>
</dbReference>